<sequence length="649" mass="72675">MSQLENGEIFTNRAVEVLEKSTQLAVKLEHTEVTPEHMMLVLLCGTSVDLDALDNDFSPDQPSHLWSVIQDEHVEALDVARKIKVNLKRSPPSGPQLKPGSTGTNAAEVPRAQTPKGWWKRNPRQEGSAASDGVLNVPTVMKREHSSSRSRRGDAAEPAKPAASRGLVKVFQDAQGLMAPDLLVSPYHLSIAIVNVPEISGILEDHELSAETVVKSLKDLKTQRITSRDDDGFKYLSRYAVDMLDLARNNKLDETIGRDEEIRRTIQILCRRTKNSVVLLGEPGVGKTAVAEGLAQRMAAGQVPQNLKGTLYSLDLGGLFAGAGKGEYEERVKGVIDDVKRSQESQSPAILFIDELHLISVGKGGNQAGMYGSSSMLRLRVRLTLTYRDAANLLKPELARGQFRCIGATTLAEYREHIEKDGALTRRFAQVSHVSHVMVNEPTLDQAKTILRGSRERYENHHNVWIMDQAIVAAVDLSHRYLTARRLPDSAFDLVDEACASARVQQDLEPESIEELEQAVRQHEAYIRSLERDSHDSDNEALLNAKQTLVALQARSSSLKHHQSAVAAWWKLLVQFREEIREKKKEIARERSAARIDTKKINRMEDELKRQREQLVVVEHKRPNIQTDAEDTRYARITDRVLHPLLARK</sequence>
<dbReference type="PANTHER" id="PTHR11638">
    <property type="entry name" value="ATP-DEPENDENT CLP PROTEASE"/>
    <property type="match status" value="1"/>
</dbReference>
<dbReference type="SMART" id="SM00382">
    <property type="entry name" value="AAA"/>
    <property type="match status" value="1"/>
</dbReference>
<evidence type="ECO:0000256" key="3">
    <source>
        <dbReference type="ARBA" id="ARBA00022840"/>
    </source>
</evidence>
<dbReference type="SUPFAM" id="SSF81923">
    <property type="entry name" value="Double Clp-N motif"/>
    <property type="match status" value="1"/>
</dbReference>
<dbReference type="GO" id="GO:0034605">
    <property type="term" value="P:cellular response to heat"/>
    <property type="evidence" value="ECO:0007669"/>
    <property type="project" value="TreeGrafter"/>
</dbReference>
<evidence type="ECO:0000256" key="4">
    <source>
        <dbReference type="ARBA" id="ARBA00023186"/>
    </source>
</evidence>
<dbReference type="HOGENOM" id="CLU_005070_2_0_1"/>
<name>A0A0C9TLF2_PAXIN</name>
<reference evidence="10" key="2">
    <citation type="submission" date="2015-01" db="EMBL/GenBank/DDBJ databases">
        <title>Evolutionary Origins and Diversification of the Mycorrhizal Mutualists.</title>
        <authorList>
            <consortium name="DOE Joint Genome Institute"/>
            <consortium name="Mycorrhizal Genomics Consortium"/>
            <person name="Kohler A."/>
            <person name="Kuo A."/>
            <person name="Nagy L.G."/>
            <person name="Floudas D."/>
            <person name="Copeland A."/>
            <person name="Barry K.W."/>
            <person name="Cichocki N."/>
            <person name="Veneault-Fourrey C."/>
            <person name="LaButti K."/>
            <person name="Lindquist E.A."/>
            <person name="Lipzen A."/>
            <person name="Lundell T."/>
            <person name="Morin E."/>
            <person name="Murat C."/>
            <person name="Riley R."/>
            <person name="Ohm R."/>
            <person name="Sun H."/>
            <person name="Tunlid A."/>
            <person name="Henrissat B."/>
            <person name="Grigoriev I.V."/>
            <person name="Hibbett D.S."/>
            <person name="Martin F."/>
        </authorList>
    </citation>
    <scope>NUCLEOTIDE SEQUENCE [LARGE SCALE GENOMIC DNA]</scope>
    <source>
        <strain evidence="10">ATCC 200175</strain>
    </source>
</reference>
<organism evidence="9 10">
    <name type="scientific">Paxillus involutus ATCC 200175</name>
    <dbReference type="NCBI Taxonomy" id="664439"/>
    <lineage>
        <taxon>Eukaryota</taxon>
        <taxon>Fungi</taxon>
        <taxon>Dikarya</taxon>
        <taxon>Basidiomycota</taxon>
        <taxon>Agaricomycotina</taxon>
        <taxon>Agaricomycetes</taxon>
        <taxon>Agaricomycetidae</taxon>
        <taxon>Boletales</taxon>
        <taxon>Paxilineae</taxon>
        <taxon>Paxillaceae</taxon>
        <taxon>Paxillus</taxon>
    </lineage>
</organism>
<evidence type="ECO:0000259" key="8">
    <source>
        <dbReference type="PROSITE" id="PS51903"/>
    </source>
</evidence>
<dbReference type="AlphaFoldDB" id="A0A0C9TLF2"/>
<dbReference type="PROSITE" id="PS00870">
    <property type="entry name" value="CLPAB_1"/>
    <property type="match status" value="1"/>
</dbReference>
<reference evidence="9 10" key="1">
    <citation type="submission" date="2014-06" db="EMBL/GenBank/DDBJ databases">
        <authorList>
            <consortium name="DOE Joint Genome Institute"/>
            <person name="Kuo A."/>
            <person name="Kohler A."/>
            <person name="Nagy L.G."/>
            <person name="Floudas D."/>
            <person name="Copeland A."/>
            <person name="Barry K.W."/>
            <person name="Cichocki N."/>
            <person name="Veneault-Fourrey C."/>
            <person name="LaButti K."/>
            <person name="Lindquist E.A."/>
            <person name="Lipzen A."/>
            <person name="Lundell T."/>
            <person name="Morin E."/>
            <person name="Murat C."/>
            <person name="Sun H."/>
            <person name="Tunlid A."/>
            <person name="Henrissat B."/>
            <person name="Grigoriev I.V."/>
            <person name="Hibbett D.S."/>
            <person name="Martin F."/>
            <person name="Nordberg H.P."/>
            <person name="Cantor M.N."/>
            <person name="Hua S.X."/>
        </authorList>
    </citation>
    <scope>NUCLEOTIDE SEQUENCE [LARGE SCALE GENOMIC DNA]</scope>
    <source>
        <strain evidence="9 10">ATCC 200175</strain>
    </source>
</reference>
<dbReference type="Proteomes" id="UP000053647">
    <property type="component" value="Unassembled WGS sequence"/>
</dbReference>
<dbReference type="GO" id="GO:0016887">
    <property type="term" value="F:ATP hydrolysis activity"/>
    <property type="evidence" value="ECO:0007669"/>
    <property type="project" value="InterPro"/>
</dbReference>
<dbReference type="GO" id="GO:0005524">
    <property type="term" value="F:ATP binding"/>
    <property type="evidence" value="ECO:0007669"/>
    <property type="project" value="UniProtKB-KW"/>
</dbReference>
<evidence type="ECO:0000256" key="1">
    <source>
        <dbReference type="ARBA" id="ARBA00022737"/>
    </source>
</evidence>
<feature type="domain" description="Clp R" evidence="8">
    <location>
        <begin position="4"/>
        <end position="223"/>
    </location>
</feature>
<dbReference type="PANTHER" id="PTHR11638:SF18">
    <property type="entry name" value="HEAT SHOCK PROTEIN 104"/>
    <property type="match status" value="1"/>
</dbReference>
<keyword evidence="6" id="KW-0175">Coiled coil</keyword>
<dbReference type="Pfam" id="PF17871">
    <property type="entry name" value="AAA_lid_9"/>
    <property type="match status" value="1"/>
</dbReference>
<dbReference type="PROSITE" id="PS51903">
    <property type="entry name" value="CLP_R"/>
    <property type="match status" value="1"/>
</dbReference>
<keyword evidence="1 5" id="KW-0677">Repeat</keyword>
<dbReference type="Gene3D" id="3.40.50.300">
    <property type="entry name" value="P-loop containing nucleotide triphosphate hydrolases"/>
    <property type="match status" value="2"/>
</dbReference>
<keyword evidence="2" id="KW-0547">Nucleotide-binding</keyword>
<evidence type="ECO:0000313" key="10">
    <source>
        <dbReference type="Proteomes" id="UP000053647"/>
    </source>
</evidence>
<protein>
    <recommendedName>
        <fullName evidence="8">Clp R domain-containing protein</fullName>
    </recommendedName>
</protein>
<dbReference type="EMBL" id="KN819378">
    <property type="protein sequence ID" value="KIJ11478.1"/>
    <property type="molecule type" value="Genomic_DNA"/>
</dbReference>
<evidence type="ECO:0000256" key="2">
    <source>
        <dbReference type="ARBA" id="ARBA00022741"/>
    </source>
</evidence>
<dbReference type="SUPFAM" id="SSF52540">
    <property type="entry name" value="P-loop containing nucleoside triphosphate hydrolases"/>
    <property type="match status" value="1"/>
</dbReference>
<proteinExistence type="predicted"/>
<feature type="region of interest" description="Disordered" evidence="7">
    <location>
        <begin position="86"/>
        <end position="164"/>
    </location>
</feature>
<dbReference type="InterPro" id="IPR018368">
    <property type="entry name" value="ClpA/B_CS1"/>
</dbReference>
<feature type="coiled-coil region" evidence="6">
    <location>
        <begin position="573"/>
        <end position="621"/>
    </location>
</feature>
<keyword evidence="10" id="KW-1185">Reference proteome</keyword>
<dbReference type="Pfam" id="PF00004">
    <property type="entry name" value="AAA"/>
    <property type="match status" value="1"/>
</dbReference>
<keyword evidence="4" id="KW-0143">Chaperone</keyword>
<feature type="non-terminal residue" evidence="9">
    <location>
        <position position="1"/>
    </location>
</feature>
<dbReference type="InterPro" id="IPR003593">
    <property type="entry name" value="AAA+_ATPase"/>
</dbReference>
<dbReference type="InterPro" id="IPR027417">
    <property type="entry name" value="P-loop_NTPase"/>
</dbReference>
<dbReference type="InterPro" id="IPR004176">
    <property type="entry name" value="Clp_R_N"/>
</dbReference>
<dbReference type="InterPro" id="IPR041546">
    <property type="entry name" value="ClpA/ClpB_AAA_lid"/>
</dbReference>
<evidence type="ECO:0000256" key="6">
    <source>
        <dbReference type="SAM" id="Coils"/>
    </source>
</evidence>
<evidence type="ECO:0000256" key="7">
    <source>
        <dbReference type="SAM" id="MobiDB-lite"/>
    </source>
</evidence>
<gene>
    <name evidence="9" type="ORF">PAXINDRAFT_181828</name>
</gene>
<dbReference type="OrthoDB" id="47330at2759"/>
<feature type="compositionally biased region" description="Basic and acidic residues" evidence="7">
    <location>
        <begin position="141"/>
        <end position="157"/>
    </location>
</feature>
<accession>A0A0C9TLF2</accession>
<dbReference type="InterPro" id="IPR036628">
    <property type="entry name" value="Clp_N_dom_sf"/>
</dbReference>
<evidence type="ECO:0000313" key="9">
    <source>
        <dbReference type="EMBL" id="KIJ11478.1"/>
    </source>
</evidence>
<keyword evidence="3" id="KW-0067">ATP-binding</keyword>
<dbReference type="Gene3D" id="1.10.1780.10">
    <property type="entry name" value="Clp, N-terminal domain"/>
    <property type="match status" value="1"/>
</dbReference>
<dbReference type="InterPro" id="IPR003959">
    <property type="entry name" value="ATPase_AAA_core"/>
</dbReference>
<dbReference type="CDD" id="cd00009">
    <property type="entry name" value="AAA"/>
    <property type="match status" value="1"/>
</dbReference>
<feature type="non-terminal residue" evidence="9">
    <location>
        <position position="649"/>
    </location>
</feature>
<dbReference type="InterPro" id="IPR050130">
    <property type="entry name" value="ClpA_ClpB"/>
</dbReference>
<evidence type="ECO:0000256" key="5">
    <source>
        <dbReference type="PROSITE-ProRule" id="PRU01251"/>
    </source>
</evidence>
<dbReference type="GO" id="GO:0005737">
    <property type="term" value="C:cytoplasm"/>
    <property type="evidence" value="ECO:0007669"/>
    <property type="project" value="TreeGrafter"/>
</dbReference>